<feature type="transmembrane region" description="Helical" evidence="1">
    <location>
        <begin position="130"/>
        <end position="149"/>
    </location>
</feature>
<gene>
    <name evidence="2" type="ORF">ACFP1B_18710</name>
</gene>
<proteinExistence type="predicted"/>
<reference evidence="3" key="1">
    <citation type="journal article" date="2019" name="Int. J. Syst. Evol. Microbiol.">
        <title>The Global Catalogue of Microorganisms (GCM) 10K type strain sequencing project: providing services to taxonomists for standard genome sequencing and annotation.</title>
        <authorList>
            <consortium name="The Broad Institute Genomics Platform"/>
            <consortium name="The Broad Institute Genome Sequencing Center for Infectious Disease"/>
            <person name="Wu L."/>
            <person name="Ma J."/>
        </authorList>
    </citation>
    <scope>NUCLEOTIDE SEQUENCE [LARGE SCALE GENOMIC DNA]</scope>
    <source>
        <strain evidence="3">JCM 4147</strain>
    </source>
</reference>
<protein>
    <submittedName>
        <fullName evidence="2">Uncharacterized protein</fullName>
    </submittedName>
</protein>
<dbReference type="EMBL" id="JBHSPU010000016">
    <property type="protein sequence ID" value="MFC5915431.1"/>
    <property type="molecule type" value="Genomic_DNA"/>
</dbReference>
<evidence type="ECO:0000256" key="1">
    <source>
        <dbReference type="SAM" id="Phobius"/>
    </source>
</evidence>
<evidence type="ECO:0000313" key="2">
    <source>
        <dbReference type="EMBL" id="MFC5915431.1"/>
    </source>
</evidence>
<dbReference type="RefSeq" id="WP_344510948.1">
    <property type="nucleotide sequence ID" value="NZ_BAAATU010000019.1"/>
</dbReference>
<dbReference type="Proteomes" id="UP001596200">
    <property type="component" value="Unassembled WGS sequence"/>
</dbReference>
<keyword evidence="3" id="KW-1185">Reference proteome</keyword>
<accession>A0ABW1GNL7</accession>
<evidence type="ECO:0000313" key="3">
    <source>
        <dbReference type="Proteomes" id="UP001596200"/>
    </source>
</evidence>
<sequence>MLMVETVVQIFTQMAGGALTSVGTGVGQAVSDIVRERFATDERGRSALQAVDDQPGSPEAAASLGSVLRAELEADPEFARKISAALEEIPPAVSSRAASGSITIDRTTMRGSQTIALGPVTFHNTRNVRLSLVGAALVFLALVILGIYGGTRLVTGGGPDQERAVTALSAADLRQIIPGPGSLPAKWTRPKPPEHLTGRQAPGLVATESVDYLMGDPDAQLSIIAAGFTDADKASDFLRAVKKSTGREGQAEKEDASLPMPDIGDEVWAVVGSASSDSPGGAYAVMRIGTVVVSINGYDTDDQAFATSRLEVLARMMSERAQQAQNGQAPTAYVRDA</sequence>
<keyword evidence="1" id="KW-0812">Transmembrane</keyword>
<comment type="caution">
    <text evidence="2">The sequence shown here is derived from an EMBL/GenBank/DDBJ whole genome shotgun (WGS) entry which is preliminary data.</text>
</comment>
<keyword evidence="1" id="KW-0472">Membrane</keyword>
<keyword evidence="1" id="KW-1133">Transmembrane helix</keyword>
<organism evidence="2 3">
    <name type="scientific">Streptomyces pulveraceus</name>
    <dbReference type="NCBI Taxonomy" id="68258"/>
    <lineage>
        <taxon>Bacteria</taxon>
        <taxon>Bacillati</taxon>
        <taxon>Actinomycetota</taxon>
        <taxon>Actinomycetes</taxon>
        <taxon>Kitasatosporales</taxon>
        <taxon>Streptomycetaceae</taxon>
        <taxon>Streptomyces</taxon>
    </lineage>
</organism>
<name>A0ABW1GNL7_9ACTN</name>